<name>A0ACC0NDB0_RHOML</name>
<sequence>MADAEVAERLISDIGKQLAARKTCPNKDLLVKLLRQAESAFPELDQSSSLEPSIKPLINSLVKLNLLQHKDKDIRLLVALCFCEIIRVLAPSPDLTDVVFKDIFTLFLGLFTDLADTTSPYFPRRLKVLETLGKLNFFVLMFDTGCDDLVLKMFDTFFSVVREHHPQSLFSAMSSIIGHILKEKEKVTHSLIDIILRNLLTEEKIDEYPLSSVKVIYVSPLQGASPVARMLAVSVIQNYAEELETYVFEFLTSCIVNRDGVRSDLKEFYHEIIYEVIQYAPQILLNVIPTLTRELLADQVDVRIKAVKFIGRLLALPGRHLAHEYHQLFIEFTKRFSDKSAEVRLGAISCAKAFYMTHPLGTEALEVLTALEGRLLDFDDRVRTQAVVVVCDLARANLKSVPHELISRATERLRDKKVSVRKKALQKLLEVYRDYCTKCAAGIVTPIDQFEQIPCKILMLCYDKDCKEFSPQSMELVLAEELFPASLAIEERTRHWIFLFSHFDSPHLKAFNAILSHKRRLQAEMQVYLALLKEENNGSEEVQKGIQTSLAKLSSSFPESCKAEECFHKLNLEKDDRIFTTLAQLLDEVNLKSAESTRDNFLRKMGDRHPHFGFLQLLSRKCLFSIFSSEHVQCILDQLLSDKLGNKNLENSTVKLLLGIISAFPSLLRGSENLFQSLLLKDGVQIHEELILILAKAAPHIHIKISDIYPSLERVCLEGTRAQSKLAVSAIAALTNASEQFIFSELCETLANALHGGQNIPTLLQSWGCLAQHAVSGFDSRHEEISRFIIENLLQSTNVEKSDCIDSSDEKSGYSVSCKLKIFGLKALVRSFLPHRSTHVGHDINQLIDVLSKLLQNGYVTDGIMSCESDMAYMRLAAAKSVLRLSRRWDLHIPPQIFRVTILMAKDSTALVCKPFIAKIHKLLKQHAIPSKYACAFAIAASDSLENVRDESLKCMREFLKEFRRKARTRQTSAKQQGFTDYPEYIVVFLIHVLAHDSGFPPENCEDEEIYALFLRPLAFTLHALVNASFVDGDMDVIHSAVSCLQKILFAIKQAEDAVDAHTTPASFNCLARSHLIAKIAKRVALCFESQISHPSSARNKRGRKCQEDFSKLEIIKCSTLNLPLHKTNDLFMYRTGQLSDASFSHGKEMHETLNQELNIRGRQKRALSPTPLRSVELHNEFAIYDENEKSESENSEPLIRREHLPSSCDSVTTEPSLTHMEDLKSSVMVNGVVGLCDRTGAELSKCTGMANLCSLKDFGNTSQELVGQQIKLWSSVDRWLALYYSSSINGSKREEKHTKRKKITYDNGQVEVVCLETENWETISNDLLQEKESNTSNSQHCDFVNHQTKLDDKFRDDICPAKSFPIKSNRNFLKRRIPLPGKENKGQKLSMGTSRSEVIDENPEIVSMTISFLLSSSFTCTIQTLSVHLHNTCKAKISGALLLP</sequence>
<proteinExistence type="predicted"/>
<evidence type="ECO:0000313" key="1">
    <source>
        <dbReference type="EMBL" id="KAI8550996.1"/>
    </source>
</evidence>
<keyword evidence="2" id="KW-1185">Reference proteome</keyword>
<reference evidence="1" key="1">
    <citation type="submission" date="2022-02" db="EMBL/GenBank/DDBJ databases">
        <title>Plant Genome Project.</title>
        <authorList>
            <person name="Zhang R.-G."/>
        </authorList>
    </citation>
    <scope>NUCLEOTIDE SEQUENCE</scope>
    <source>
        <strain evidence="1">AT1</strain>
    </source>
</reference>
<protein>
    <submittedName>
        <fullName evidence="1">Uncharacterized protein</fullName>
    </submittedName>
</protein>
<evidence type="ECO:0000313" key="2">
    <source>
        <dbReference type="Proteomes" id="UP001062846"/>
    </source>
</evidence>
<accession>A0ACC0NDB0</accession>
<dbReference type="Proteomes" id="UP001062846">
    <property type="component" value="Chromosome 6"/>
</dbReference>
<dbReference type="EMBL" id="CM046393">
    <property type="protein sequence ID" value="KAI8550996.1"/>
    <property type="molecule type" value="Genomic_DNA"/>
</dbReference>
<organism evidence="1 2">
    <name type="scientific">Rhododendron molle</name>
    <name type="common">Chinese azalea</name>
    <name type="synonym">Azalea mollis</name>
    <dbReference type="NCBI Taxonomy" id="49168"/>
    <lineage>
        <taxon>Eukaryota</taxon>
        <taxon>Viridiplantae</taxon>
        <taxon>Streptophyta</taxon>
        <taxon>Embryophyta</taxon>
        <taxon>Tracheophyta</taxon>
        <taxon>Spermatophyta</taxon>
        <taxon>Magnoliopsida</taxon>
        <taxon>eudicotyledons</taxon>
        <taxon>Gunneridae</taxon>
        <taxon>Pentapetalae</taxon>
        <taxon>asterids</taxon>
        <taxon>Ericales</taxon>
        <taxon>Ericaceae</taxon>
        <taxon>Ericoideae</taxon>
        <taxon>Rhodoreae</taxon>
        <taxon>Rhododendron</taxon>
    </lineage>
</organism>
<gene>
    <name evidence="1" type="ORF">RHMOL_Rhmol06G0150300</name>
</gene>
<comment type="caution">
    <text evidence="1">The sequence shown here is derived from an EMBL/GenBank/DDBJ whole genome shotgun (WGS) entry which is preliminary data.</text>
</comment>